<keyword evidence="3" id="KW-0732">Signal</keyword>
<evidence type="ECO:0000259" key="10">
    <source>
        <dbReference type="PROSITE" id="PS51406"/>
    </source>
</evidence>
<dbReference type="GO" id="GO:0030674">
    <property type="term" value="F:protein-macromolecule adaptor activity"/>
    <property type="evidence" value="ECO:0007669"/>
    <property type="project" value="TreeGrafter"/>
</dbReference>
<evidence type="ECO:0000313" key="11">
    <source>
        <dbReference type="EMBL" id="KAG8184829.1"/>
    </source>
</evidence>
<dbReference type="SUPFAM" id="SSF56496">
    <property type="entry name" value="Fibrinogen C-terminal domain-like"/>
    <property type="match status" value="1"/>
</dbReference>
<dbReference type="GO" id="GO:0098609">
    <property type="term" value="P:cell-cell adhesion"/>
    <property type="evidence" value="ECO:0007669"/>
    <property type="project" value="UniProtKB-ARBA"/>
</dbReference>
<keyword evidence="12" id="KW-1185">Reference proteome</keyword>
<keyword evidence="5" id="KW-0175">Coiled coil</keyword>
<dbReference type="Gene3D" id="3.90.215.10">
    <property type="entry name" value="Gamma Fibrinogen, chain A, domain 1"/>
    <property type="match status" value="1"/>
</dbReference>
<sequence>MIRQFPAETVEELPRDCHQVQRDIQNVTGVYRIRPYGSKGPVFVFCDMETDGGAWTVFQRRRDGSVDFLREWQDYKHGFGNVGGEFWLGNENLHLITHQDLYELRVDLEDFEDGRAFTTYGGFAVGSEKEKYMLKLLGTITGGSAGDGMTYHASVPFSTIDADHDRWEGGNCAKDHTGGWWYNQCDASNLNGRYLNGLNPSEYQGVYWHEWHGPSYSLMATKMMVRPLGRKSLAANPVDTAVSVSSTAEPSGIKSEYDRATPPSIDDF</sequence>
<dbReference type="GO" id="GO:0005201">
    <property type="term" value="F:extracellular matrix structural constituent"/>
    <property type="evidence" value="ECO:0007669"/>
    <property type="project" value="TreeGrafter"/>
</dbReference>
<evidence type="ECO:0000256" key="5">
    <source>
        <dbReference type="ARBA" id="ARBA00023054"/>
    </source>
</evidence>
<proteinExistence type="predicted"/>
<dbReference type="InterPro" id="IPR002181">
    <property type="entry name" value="Fibrinogen_a/b/g_C_dom"/>
</dbReference>
<dbReference type="Proteomes" id="UP000827092">
    <property type="component" value="Unassembled WGS sequence"/>
</dbReference>
<dbReference type="GO" id="GO:0030246">
    <property type="term" value="F:carbohydrate binding"/>
    <property type="evidence" value="ECO:0007669"/>
    <property type="project" value="UniProtKB-ARBA"/>
</dbReference>
<evidence type="ECO:0000256" key="3">
    <source>
        <dbReference type="ARBA" id="ARBA00022729"/>
    </source>
</evidence>
<dbReference type="InterPro" id="IPR036056">
    <property type="entry name" value="Fibrinogen-like_C"/>
</dbReference>
<dbReference type="GO" id="GO:0005577">
    <property type="term" value="C:fibrinogen complex"/>
    <property type="evidence" value="ECO:0007669"/>
    <property type="project" value="TreeGrafter"/>
</dbReference>
<dbReference type="GO" id="GO:0034116">
    <property type="term" value="P:positive regulation of heterotypic cell-cell adhesion"/>
    <property type="evidence" value="ECO:0007669"/>
    <property type="project" value="TreeGrafter"/>
</dbReference>
<gene>
    <name evidence="11" type="ORF">JTE90_004926</name>
</gene>
<evidence type="ECO:0000256" key="2">
    <source>
        <dbReference type="ARBA" id="ARBA00022525"/>
    </source>
</evidence>
<feature type="region of interest" description="Disordered" evidence="9">
    <location>
        <begin position="243"/>
        <end position="268"/>
    </location>
</feature>
<dbReference type="InterPro" id="IPR020837">
    <property type="entry name" value="Fibrinogen_CS"/>
</dbReference>
<evidence type="ECO:0000256" key="6">
    <source>
        <dbReference type="ARBA" id="ARBA00023157"/>
    </source>
</evidence>
<dbReference type="PROSITE" id="PS51406">
    <property type="entry name" value="FIBRINOGEN_C_2"/>
    <property type="match status" value="1"/>
</dbReference>
<evidence type="ECO:0000256" key="8">
    <source>
        <dbReference type="ARBA" id="ARBA00053344"/>
    </source>
</evidence>
<evidence type="ECO:0000256" key="4">
    <source>
        <dbReference type="ARBA" id="ARBA00022837"/>
    </source>
</evidence>
<evidence type="ECO:0000256" key="1">
    <source>
        <dbReference type="ARBA" id="ARBA00004613"/>
    </source>
</evidence>
<dbReference type="FunFam" id="3.90.215.10:FF:000001">
    <property type="entry name" value="Tenascin isoform 1"/>
    <property type="match status" value="1"/>
</dbReference>
<protein>
    <recommendedName>
        <fullName evidence="10">Fibrinogen C-terminal domain-containing protein</fullName>
    </recommendedName>
</protein>
<keyword evidence="7" id="KW-0325">Glycoprotein</keyword>
<comment type="function">
    <text evidence="8">Lectin involved in innate immunity. Agglutinates all types of human erythrocytes, Gram-positive and Gram-negative bacteria. Has a stronger agglutinating activity towards Gram-negative bacteria than towards Gram-positive bacteria. Specifically recognizes acetyl group-containing substances on agglutinated cells. The hemagglutinating activity was inhibited by EDTA, acetyl group-containing mono- and disaccharides, N-acetyl derivatives of amino acids, other acetyl group-containing substances, propionamide and benzamide. Enhances the antimicrobial activity of big defensin against Gram-positive bacteria but not against Gram-negative bacteria.</text>
</comment>
<dbReference type="PANTHER" id="PTHR47221:SF6">
    <property type="entry name" value="FIBRINOGEN ALPHA CHAIN"/>
    <property type="match status" value="1"/>
</dbReference>
<dbReference type="PANTHER" id="PTHR47221">
    <property type="entry name" value="FIBRINOGEN ALPHA CHAIN"/>
    <property type="match status" value="1"/>
</dbReference>
<keyword evidence="6" id="KW-1015">Disulfide bond</keyword>
<dbReference type="PROSITE" id="PS00514">
    <property type="entry name" value="FIBRINOGEN_C_1"/>
    <property type="match status" value="1"/>
</dbReference>
<evidence type="ECO:0000313" key="12">
    <source>
        <dbReference type="Proteomes" id="UP000827092"/>
    </source>
</evidence>
<evidence type="ECO:0000256" key="9">
    <source>
        <dbReference type="SAM" id="MobiDB-lite"/>
    </source>
</evidence>
<comment type="caution">
    <text evidence="11">The sequence shown here is derived from an EMBL/GenBank/DDBJ whole genome shotgun (WGS) entry which is preliminary data.</text>
</comment>
<dbReference type="EMBL" id="JAFNEN010000359">
    <property type="protein sequence ID" value="KAG8184829.1"/>
    <property type="molecule type" value="Genomic_DNA"/>
</dbReference>
<dbReference type="SMART" id="SM00186">
    <property type="entry name" value="FBG"/>
    <property type="match status" value="1"/>
</dbReference>
<accession>A0AAV6UKZ5</accession>
<organism evidence="11 12">
    <name type="scientific">Oedothorax gibbosus</name>
    <dbReference type="NCBI Taxonomy" id="931172"/>
    <lineage>
        <taxon>Eukaryota</taxon>
        <taxon>Metazoa</taxon>
        <taxon>Ecdysozoa</taxon>
        <taxon>Arthropoda</taxon>
        <taxon>Chelicerata</taxon>
        <taxon>Arachnida</taxon>
        <taxon>Araneae</taxon>
        <taxon>Araneomorphae</taxon>
        <taxon>Entelegynae</taxon>
        <taxon>Araneoidea</taxon>
        <taxon>Linyphiidae</taxon>
        <taxon>Erigoninae</taxon>
        <taxon>Oedothorax</taxon>
    </lineage>
</organism>
<evidence type="ECO:0000256" key="7">
    <source>
        <dbReference type="ARBA" id="ARBA00023180"/>
    </source>
</evidence>
<feature type="domain" description="Fibrinogen C-terminal" evidence="10">
    <location>
        <begin position="8"/>
        <end position="229"/>
    </location>
</feature>
<dbReference type="InterPro" id="IPR037579">
    <property type="entry name" value="FIB_ANG-like"/>
</dbReference>
<dbReference type="AlphaFoldDB" id="A0AAV6UKZ5"/>
<keyword evidence="4" id="KW-0106">Calcium</keyword>
<dbReference type="CDD" id="cd00087">
    <property type="entry name" value="FReD"/>
    <property type="match status" value="1"/>
</dbReference>
<keyword evidence="2" id="KW-0964">Secreted</keyword>
<dbReference type="InterPro" id="IPR014716">
    <property type="entry name" value="Fibrinogen_a/b/g_C_1"/>
</dbReference>
<dbReference type="NCBIfam" id="NF040941">
    <property type="entry name" value="GGGWT_bact"/>
    <property type="match status" value="1"/>
</dbReference>
<dbReference type="Pfam" id="PF00147">
    <property type="entry name" value="Fibrinogen_C"/>
    <property type="match status" value="1"/>
</dbReference>
<name>A0AAV6UKZ5_9ARAC</name>
<reference evidence="11 12" key="1">
    <citation type="journal article" date="2022" name="Nat. Ecol. Evol.">
        <title>A masculinizing supergene underlies an exaggerated male reproductive morph in a spider.</title>
        <authorList>
            <person name="Hendrickx F."/>
            <person name="De Corte Z."/>
            <person name="Sonet G."/>
            <person name="Van Belleghem S.M."/>
            <person name="Kostlbacher S."/>
            <person name="Vangestel C."/>
        </authorList>
    </citation>
    <scope>NUCLEOTIDE SEQUENCE [LARGE SCALE GENOMIC DNA]</scope>
    <source>
        <strain evidence="11">W744_W776</strain>
    </source>
</reference>
<comment type="subcellular location">
    <subcellularLocation>
        <location evidence="1">Secreted</location>
    </subcellularLocation>
</comment>